<evidence type="ECO:0000313" key="3">
    <source>
        <dbReference type="Proteomes" id="UP000324222"/>
    </source>
</evidence>
<evidence type="ECO:0000313" key="2">
    <source>
        <dbReference type="EMBL" id="MPC80688.1"/>
    </source>
</evidence>
<dbReference type="Proteomes" id="UP000324222">
    <property type="component" value="Unassembled WGS sequence"/>
</dbReference>
<feature type="compositionally biased region" description="Polar residues" evidence="1">
    <location>
        <begin position="17"/>
        <end position="30"/>
    </location>
</feature>
<feature type="region of interest" description="Disordered" evidence="1">
    <location>
        <begin position="1"/>
        <end position="38"/>
    </location>
</feature>
<reference evidence="2 3" key="1">
    <citation type="submission" date="2019-05" db="EMBL/GenBank/DDBJ databases">
        <title>Another draft genome of Portunus trituberculatus and its Hox gene families provides insights of decapod evolution.</title>
        <authorList>
            <person name="Jeong J.-H."/>
            <person name="Song I."/>
            <person name="Kim S."/>
            <person name="Choi T."/>
            <person name="Kim D."/>
            <person name="Ryu S."/>
            <person name="Kim W."/>
        </authorList>
    </citation>
    <scope>NUCLEOTIDE SEQUENCE [LARGE SCALE GENOMIC DNA]</scope>
    <source>
        <tissue evidence="2">Muscle</tissue>
    </source>
</reference>
<dbReference type="EMBL" id="VSRR010054743">
    <property type="protein sequence ID" value="MPC80688.1"/>
    <property type="molecule type" value="Genomic_DNA"/>
</dbReference>
<accession>A0A5B7IIQ2</accession>
<gene>
    <name evidence="2" type="ORF">E2C01_075274</name>
</gene>
<name>A0A5B7IIQ2_PORTR</name>
<proteinExistence type="predicted"/>
<keyword evidence="3" id="KW-1185">Reference proteome</keyword>
<dbReference type="AlphaFoldDB" id="A0A5B7IIQ2"/>
<evidence type="ECO:0000256" key="1">
    <source>
        <dbReference type="SAM" id="MobiDB-lite"/>
    </source>
</evidence>
<comment type="caution">
    <text evidence="2">The sequence shown here is derived from an EMBL/GenBank/DDBJ whole genome shotgun (WGS) entry which is preliminary data.</text>
</comment>
<organism evidence="2 3">
    <name type="scientific">Portunus trituberculatus</name>
    <name type="common">Swimming crab</name>
    <name type="synonym">Neptunus trituberculatus</name>
    <dbReference type="NCBI Taxonomy" id="210409"/>
    <lineage>
        <taxon>Eukaryota</taxon>
        <taxon>Metazoa</taxon>
        <taxon>Ecdysozoa</taxon>
        <taxon>Arthropoda</taxon>
        <taxon>Crustacea</taxon>
        <taxon>Multicrustacea</taxon>
        <taxon>Malacostraca</taxon>
        <taxon>Eumalacostraca</taxon>
        <taxon>Eucarida</taxon>
        <taxon>Decapoda</taxon>
        <taxon>Pleocyemata</taxon>
        <taxon>Brachyura</taxon>
        <taxon>Eubrachyura</taxon>
        <taxon>Portunoidea</taxon>
        <taxon>Portunidae</taxon>
        <taxon>Portuninae</taxon>
        <taxon>Portunus</taxon>
    </lineage>
</organism>
<sequence length="88" mass="9327">MGRGAENGSRRSATPWRPQSGSCAPNTPRRSATPCATGLSGEWAGTEACIQPKGAKQTAQQSPYLLTPPPVPTLPQQHTADTRTSFKH</sequence>
<feature type="region of interest" description="Disordered" evidence="1">
    <location>
        <begin position="51"/>
        <end position="88"/>
    </location>
</feature>
<protein>
    <submittedName>
        <fullName evidence="2">Uncharacterized protein</fullName>
    </submittedName>
</protein>